<feature type="binding site" evidence="8">
    <location>
        <begin position="147"/>
        <end position="150"/>
    </location>
    <ligand>
        <name>ATP</name>
        <dbReference type="ChEBI" id="CHEBI:30616"/>
    </ligand>
</feature>
<dbReference type="HAMAP" id="MF_00158">
    <property type="entry name" value="PanC"/>
    <property type="match status" value="1"/>
</dbReference>
<dbReference type="GO" id="GO:0004592">
    <property type="term" value="F:pantoate-beta-alanine ligase activity"/>
    <property type="evidence" value="ECO:0007669"/>
    <property type="project" value="UniProtKB-UniRule"/>
</dbReference>
<dbReference type="NCBIfam" id="TIGR00125">
    <property type="entry name" value="cyt_tran_rel"/>
    <property type="match status" value="1"/>
</dbReference>
<evidence type="ECO:0000256" key="1">
    <source>
        <dbReference type="ARBA" id="ARBA00004990"/>
    </source>
</evidence>
<dbReference type="EC" id="6.3.2.1" evidence="8"/>
<dbReference type="CDD" id="cd00560">
    <property type="entry name" value="PanC"/>
    <property type="match status" value="1"/>
</dbReference>
<keyword evidence="6 8" id="KW-0067">ATP-binding</keyword>
<dbReference type="Pfam" id="PF02569">
    <property type="entry name" value="Pantoate_ligase"/>
    <property type="match status" value="1"/>
</dbReference>
<dbReference type="RefSeq" id="WP_115866343.1">
    <property type="nucleotide sequence ID" value="NZ_QREG01000001.1"/>
</dbReference>
<evidence type="ECO:0000256" key="7">
    <source>
        <dbReference type="ARBA" id="ARBA00048258"/>
    </source>
</evidence>
<dbReference type="InterPro" id="IPR014729">
    <property type="entry name" value="Rossmann-like_a/b/a_fold"/>
</dbReference>
<sequence>MQVIQSPGEVQKLTLDHKFQRKSIGLVPTMGALHQGHFSLIEKARRSTDVVVVSIFVNPLQFNNTEDLQNYPRTLQKDLDALEKLGVDIAYTPSEDAMYTNKPVVSIDFGELAIPMEGGFRPGHFGGVGVVVAKLFHQTHPDKAYFGLKDLQQFLLIRKMSQDLSFPVEVIGMPIIREESGLAMSSRNQRLSDKGKLQAAALYQGLQLAKSQWKLKSSPEETKKTAIAFYNQQEGLTIEYFEIVDPETLQTAENHTEQVAMCVAGYVEGVRLIDNLYLRQD</sequence>
<organism evidence="9 10">
    <name type="scientific">Marinoscillum furvescens DSM 4134</name>
    <dbReference type="NCBI Taxonomy" id="1122208"/>
    <lineage>
        <taxon>Bacteria</taxon>
        <taxon>Pseudomonadati</taxon>
        <taxon>Bacteroidota</taxon>
        <taxon>Cytophagia</taxon>
        <taxon>Cytophagales</taxon>
        <taxon>Reichenbachiellaceae</taxon>
        <taxon>Marinoscillum</taxon>
    </lineage>
</organism>
<dbReference type="InterPro" id="IPR003721">
    <property type="entry name" value="Pantoate_ligase"/>
</dbReference>
<feature type="active site" description="Proton donor" evidence="8">
    <location>
        <position position="37"/>
    </location>
</feature>
<feature type="binding site" evidence="8">
    <location>
        <position position="61"/>
    </location>
    <ligand>
        <name>beta-alanine</name>
        <dbReference type="ChEBI" id="CHEBI:57966"/>
    </ligand>
</feature>
<evidence type="ECO:0000256" key="6">
    <source>
        <dbReference type="ARBA" id="ARBA00022840"/>
    </source>
</evidence>
<evidence type="ECO:0000256" key="3">
    <source>
        <dbReference type="ARBA" id="ARBA00022598"/>
    </source>
</evidence>
<dbReference type="InterPro" id="IPR042176">
    <property type="entry name" value="Pantoate_ligase_C"/>
</dbReference>
<accession>A0A3D9LIZ8</accession>
<dbReference type="Gene3D" id="3.30.1300.10">
    <property type="entry name" value="Pantoate-beta-alanine ligase, C-terminal domain"/>
    <property type="match status" value="1"/>
</dbReference>
<feature type="binding site" evidence="8">
    <location>
        <position position="153"/>
    </location>
    <ligand>
        <name>(R)-pantoate</name>
        <dbReference type="ChEBI" id="CHEBI:15980"/>
    </ligand>
</feature>
<dbReference type="UniPathway" id="UPA00028">
    <property type="reaction ID" value="UER00005"/>
</dbReference>
<proteinExistence type="inferred from homology"/>
<reference evidence="9 10" key="1">
    <citation type="submission" date="2018-07" db="EMBL/GenBank/DDBJ databases">
        <title>Genomic Encyclopedia of Type Strains, Phase IV (KMG-IV): sequencing the most valuable type-strain genomes for metagenomic binning, comparative biology and taxonomic classification.</title>
        <authorList>
            <person name="Goeker M."/>
        </authorList>
    </citation>
    <scope>NUCLEOTIDE SEQUENCE [LARGE SCALE GENOMIC DNA]</scope>
    <source>
        <strain evidence="9 10">DSM 4134</strain>
    </source>
</reference>
<comment type="caution">
    <text evidence="9">The sequence shown here is derived from an EMBL/GenBank/DDBJ whole genome shotgun (WGS) entry which is preliminary data.</text>
</comment>
<dbReference type="GO" id="GO:0005524">
    <property type="term" value="F:ATP binding"/>
    <property type="evidence" value="ECO:0007669"/>
    <property type="project" value="UniProtKB-KW"/>
</dbReference>
<dbReference type="NCBIfam" id="TIGR00018">
    <property type="entry name" value="panC"/>
    <property type="match status" value="1"/>
</dbReference>
<dbReference type="AlphaFoldDB" id="A0A3D9LIZ8"/>
<evidence type="ECO:0000313" key="10">
    <source>
        <dbReference type="Proteomes" id="UP000256779"/>
    </source>
</evidence>
<comment type="pathway">
    <text evidence="1 8">Cofactor biosynthesis; (R)-pantothenate biosynthesis; (R)-pantothenate from (R)-pantoate and beta-alanine: step 1/1.</text>
</comment>
<keyword evidence="10" id="KW-1185">Reference proteome</keyword>
<gene>
    <name evidence="8" type="primary">panC</name>
    <name evidence="9" type="ORF">C7460_101364</name>
</gene>
<dbReference type="GO" id="GO:0005829">
    <property type="term" value="C:cytosol"/>
    <property type="evidence" value="ECO:0007669"/>
    <property type="project" value="TreeGrafter"/>
</dbReference>
<dbReference type="Proteomes" id="UP000256779">
    <property type="component" value="Unassembled WGS sequence"/>
</dbReference>
<dbReference type="GO" id="GO:0015940">
    <property type="term" value="P:pantothenate biosynthetic process"/>
    <property type="evidence" value="ECO:0007669"/>
    <property type="project" value="UniProtKB-UniRule"/>
</dbReference>
<dbReference type="Gene3D" id="3.40.50.620">
    <property type="entry name" value="HUPs"/>
    <property type="match status" value="1"/>
</dbReference>
<evidence type="ECO:0000256" key="5">
    <source>
        <dbReference type="ARBA" id="ARBA00022741"/>
    </source>
</evidence>
<dbReference type="EMBL" id="QREG01000001">
    <property type="protein sequence ID" value="REE05845.1"/>
    <property type="molecule type" value="Genomic_DNA"/>
</dbReference>
<dbReference type="OrthoDB" id="9773087at2"/>
<evidence type="ECO:0000256" key="2">
    <source>
        <dbReference type="ARBA" id="ARBA00009256"/>
    </source>
</evidence>
<dbReference type="SUPFAM" id="SSF52374">
    <property type="entry name" value="Nucleotidylyl transferase"/>
    <property type="match status" value="1"/>
</dbReference>
<comment type="subcellular location">
    <subcellularLocation>
        <location evidence="8">Cytoplasm</location>
    </subcellularLocation>
</comment>
<feature type="binding site" evidence="8">
    <location>
        <begin position="184"/>
        <end position="187"/>
    </location>
    <ligand>
        <name>ATP</name>
        <dbReference type="ChEBI" id="CHEBI:30616"/>
    </ligand>
</feature>
<keyword evidence="5 8" id="KW-0547">Nucleotide-binding</keyword>
<evidence type="ECO:0000256" key="8">
    <source>
        <dbReference type="HAMAP-Rule" id="MF_00158"/>
    </source>
</evidence>
<comment type="function">
    <text evidence="8">Catalyzes the condensation of pantoate with beta-alanine in an ATP-dependent reaction via a pantoyl-adenylate intermediate.</text>
</comment>
<comment type="subunit">
    <text evidence="8">Homodimer.</text>
</comment>
<comment type="miscellaneous">
    <text evidence="8">The reaction proceeds by a bi uni uni bi ping pong mechanism.</text>
</comment>
<dbReference type="PANTHER" id="PTHR21299">
    <property type="entry name" value="CYTIDYLATE KINASE/PANTOATE-BETA-ALANINE LIGASE"/>
    <property type="match status" value="1"/>
</dbReference>
<comment type="catalytic activity">
    <reaction evidence="7 8">
        <text>(R)-pantoate + beta-alanine + ATP = (R)-pantothenate + AMP + diphosphate + H(+)</text>
        <dbReference type="Rhea" id="RHEA:10912"/>
        <dbReference type="ChEBI" id="CHEBI:15378"/>
        <dbReference type="ChEBI" id="CHEBI:15980"/>
        <dbReference type="ChEBI" id="CHEBI:29032"/>
        <dbReference type="ChEBI" id="CHEBI:30616"/>
        <dbReference type="ChEBI" id="CHEBI:33019"/>
        <dbReference type="ChEBI" id="CHEBI:57966"/>
        <dbReference type="ChEBI" id="CHEBI:456215"/>
        <dbReference type="EC" id="6.3.2.1"/>
    </reaction>
</comment>
<evidence type="ECO:0000256" key="4">
    <source>
        <dbReference type="ARBA" id="ARBA00022655"/>
    </source>
</evidence>
<feature type="binding site" evidence="8">
    <location>
        <position position="176"/>
    </location>
    <ligand>
        <name>ATP</name>
        <dbReference type="ChEBI" id="CHEBI:30616"/>
    </ligand>
</feature>
<keyword evidence="8" id="KW-0963">Cytoplasm</keyword>
<evidence type="ECO:0000313" key="9">
    <source>
        <dbReference type="EMBL" id="REE05845.1"/>
    </source>
</evidence>
<dbReference type="InterPro" id="IPR004821">
    <property type="entry name" value="Cyt_trans-like"/>
</dbReference>
<feature type="binding site" evidence="8">
    <location>
        <begin position="30"/>
        <end position="37"/>
    </location>
    <ligand>
        <name>ATP</name>
        <dbReference type="ChEBI" id="CHEBI:30616"/>
    </ligand>
</feature>
<keyword evidence="3 8" id="KW-0436">Ligase</keyword>
<dbReference type="PANTHER" id="PTHR21299:SF1">
    <property type="entry name" value="PANTOATE--BETA-ALANINE LIGASE"/>
    <property type="match status" value="1"/>
</dbReference>
<comment type="similarity">
    <text evidence="2 8">Belongs to the pantothenate synthetase family.</text>
</comment>
<feature type="binding site" evidence="8">
    <location>
        <position position="61"/>
    </location>
    <ligand>
        <name>(R)-pantoate</name>
        <dbReference type="ChEBI" id="CHEBI:15980"/>
    </ligand>
</feature>
<keyword evidence="4 8" id="KW-0566">Pantothenate biosynthesis</keyword>
<name>A0A3D9LIZ8_MARFU</name>
<protein>
    <recommendedName>
        <fullName evidence="8">Pantothenate synthetase</fullName>
        <shortName evidence="8">PS</shortName>
        <ecNumber evidence="8">6.3.2.1</ecNumber>
    </recommendedName>
    <alternativeName>
        <fullName evidence="8">Pantoate--beta-alanine ligase</fullName>
    </alternativeName>
    <alternativeName>
        <fullName evidence="8">Pantoate-activating enzyme</fullName>
    </alternativeName>
</protein>